<dbReference type="AlphaFoldDB" id="A0A5N4CEI9"/>
<protein>
    <submittedName>
        <fullName evidence="2">Uncharacterized protein</fullName>
    </submittedName>
</protein>
<name>A0A5N4CEI9_CAMDR</name>
<gene>
    <name evidence="2" type="ORF">Cadr_000026337</name>
</gene>
<keyword evidence="3" id="KW-1185">Reference proteome</keyword>
<keyword evidence="1" id="KW-0732">Signal</keyword>
<proteinExistence type="predicted"/>
<comment type="caution">
    <text evidence="2">The sequence shown here is derived from an EMBL/GenBank/DDBJ whole genome shotgun (WGS) entry which is preliminary data.</text>
</comment>
<sequence>MRPLVSIFLLLLLCSLPSDCHRARFSVPAQDMFTEQMNKPGPDILVRRGILGPARSMLGVQDPLPHFPSRV</sequence>
<accession>A0A5N4CEI9</accession>
<evidence type="ECO:0000313" key="3">
    <source>
        <dbReference type="Proteomes" id="UP000299084"/>
    </source>
</evidence>
<feature type="signal peptide" evidence="1">
    <location>
        <begin position="1"/>
        <end position="22"/>
    </location>
</feature>
<feature type="chain" id="PRO_5024416561" evidence="1">
    <location>
        <begin position="23"/>
        <end position="71"/>
    </location>
</feature>
<organism evidence="2 3">
    <name type="scientific">Camelus dromedarius</name>
    <name type="common">Dromedary</name>
    <name type="synonym">Arabian camel</name>
    <dbReference type="NCBI Taxonomy" id="9838"/>
    <lineage>
        <taxon>Eukaryota</taxon>
        <taxon>Metazoa</taxon>
        <taxon>Chordata</taxon>
        <taxon>Craniata</taxon>
        <taxon>Vertebrata</taxon>
        <taxon>Euteleostomi</taxon>
        <taxon>Mammalia</taxon>
        <taxon>Eutheria</taxon>
        <taxon>Laurasiatheria</taxon>
        <taxon>Artiodactyla</taxon>
        <taxon>Tylopoda</taxon>
        <taxon>Camelidae</taxon>
        <taxon>Camelus</taxon>
    </lineage>
</organism>
<dbReference type="Proteomes" id="UP000299084">
    <property type="component" value="Unassembled WGS sequence"/>
</dbReference>
<evidence type="ECO:0000313" key="2">
    <source>
        <dbReference type="EMBL" id="KAB1257277.1"/>
    </source>
</evidence>
<dbReference type="EMBL" id="JWIN03000027">
    <property type="protein sequence ID" value="KAB1257277.1"/>
    <property type="molecule type" value="Genomic_DNA"/>
</dbReference>
<reference evidence="2 3" key="1">
    <citation type="journal article" date="2019" name="Mol. Ecol. Resour.">
        <title>Improving Illumina assemblies with Hi-C and long reads: an example with the North African dromedary.</title>
        <authorList>
            <person name="Elbers J.P."/>
            <person name="Rogers M.F."/>
            <person name="Perelman P.L."/>
            <person name="Proskuryakova A.A."/>
            <person name="Serdyukova N.A."/>
            <person name="Johnson W.E."/>
            <person name="Horin P."/>
            <person name="Corander J."/>
            <person name="Murphy D."/>
            <person name="Burger P.A."/>
        </authorList>
    </citation>
    <scope>NUCLEOTIDE SEQUENCE [LARGE SCALE GENOMIC DNA]</scope>
    <source>
        <strain evidence="2">Drom800</strain>
        <tissue evidence="2">Blood</tissue>
    </source>
</reference>
<evidence type="ECO:0000256" key="1">
    <source>
        <dbReference type="SAM" id="SignalP"/>
    </source>
</evidence>